<evidence type="ECO:0000313" key="12">
    <source>
        <dbReference type="Proteomes" id="UP001314635"/>
    </source>
</evidence>
<dbReference type="EMBL" id="JAFCLK010000035">
    <property type="protein sequence ID" value="MBR1140030.1"/>
    <property type="molecule type" value="Genomic_DNA"/>
</dbReference>
<keyword evidence="12" id="KW-1185">Reference proteome</keyword>
<dbReference type="Pfam" id="PF25876">
    <property type="entry name" value="HH_MFP_RND"/>
    <property type="match status" value="1"/>
</dbReference>
<dbReference type="SUPFAM" id="SSF111369">
    <property type="entry name" value="HlyD-like secretion proteins"/>
    <property type="match status" value="1"/>
</dbReference>
<dbReference type="InterPro" id="IPR058624">
    <property type="entry name" value="MdtA-like_HH"/>
</dbReference>
<feature type="region of interest" description="Disordered" evidence="6">
    <location>
        <begin position="1"/>
        <end position="24"/>
    </location>
</feature>
<organism evidence="11 12">
    <name type="scientific">Bradyrhizobium denitrificans</name>
    <dbReference type="NCBI Taxonomy" id="2734912"/>
    <lineage>
        <taxon>Bacteria</taxon>
        <taxon>Pseudomonadati</taxon>
        <taxon>Pseudomonadota</taxon>
        <taxon>Alphaproteobacteria</taxon>
        <taxon>Hyphomicrobiales</taxon>
        <taxon>Nitrobacteraceae</taxon>
        <taxon>Bradyrhizobium</taxon>
    </lineage>
</organism>
<dbReference type="Gene3D" id="2.40.30.170">
    <property type="match status" value="1"/>
</dbReference>
<dbReference type="PANTHER" id="PTHR30469:SF33">
    <property type="entry name" value="SLR1207 PROTEIN"/>
    <property type="match status" value="1"/>
</dbReference>
<feature type="compositionally biased region" description="Low complexity" evidence="6">
    <location>
        <begin position="296"/>
        <end position="315"/>
    </location>
</feature>
<keyword evidence="7" id="KW-0472">Membrane</keyword>
<evidence type="ECO:0000256" key="4">
    <source>
        <dbReference type="ARBA" id="ARBA00023054"/>
    </source>
</evidence>
<comment type="similarity">
    <text evidence="2">Belongs to the membrane fusion protein (MFP) (TC 8.A.1) family.</text>
</comment>
<gene>
    <name evidence="11" type="ORF">JQ619_30160</name>
</gene>
<evidence type="ECO:0000259" key="9">
    <source>
        <dbReference type="Pfam" id="PF25917"/>
    </source>
</evidence>
<evidence type="ECO:0000259" key="8">
    <source>
        <dbReference type="Pfam" id="PF25876"/>
    </source>
</evidence>
<keyword evidence="4 5" id="KW-0175">Coiled coil</keyword>
<feature type="domain" description="Multidrug resistance protein MdtA-like alpha-helical hairpin" evidence="8">
    <location>
        <begin position="131"/>
        <end position="207"/>
    </location>
</feature>
<dbReference type="RefSeq" id="WP_012046073.1">
    <property type="nucleotide sequence ID" value="NZ_JABFDP010000032.1"/>
</dbReference>
<evidence type="ECO:0000259" key="10">
    <source>
        <dbReference type="Pfam" id="PF25967"/>
    </source>
</evidence>
<dbReference type="Proteomes" id="UP001314635">
    <property type="component" value="Unassembled WGS sequence"/>
</dbReference>
<keyword evidence="3" id="KW-0813">Transport</keyword>
<comment type="caution">
    <text evidence="11">The sequence shown here is derived from an EMBL/GenBank/DDBJ whole genome shotgun (WGS) entry which is preliminary data.</text>
</comment>
<comment type="subcellular location">
    <subcellularLocation>
        <location evidence="1">Cell envelope</location>
    </subcellularLocation>
</comment>
<proteinExistence type="inferred from homology"/>
<dbReference type="Pfam" id="PF25967">
    <property type="entry name" value="RND-MFP_C"/>
    <property type="match status" value="1"/>
</dbReference>
<evidence type="ECO:0000256" key="3">
    <source>
        <dbReference type="ARBA" id="ARBA00022448"/>
    </source>
</evidence>
<keyword evidence="7" id="KW-0812">Transmembrane</keyword>
<dbReference type="Pfam" id="PF25917">
    <property type="entry name" value="BSH_RND"/>
    <property type="match status" value="1"/>
</dbReference>
<feature type="domain" description="Multidrug resistance protein MdtA-like barrel-sandwich hybrid" evidence="9">
    <location>
        <begin position="85"/>
        <end position="239"/>
    </location>
</feature>
<feature type="compositionally biased region" description="Pro residues" evidence="6">
    <location>
        <begin position="421"/>
        <end position="430"/>
    </location>
</feature>
<sequence>MNAPLPPMPRPAAIDGSLSPPVKPKPQRRWSRLILGAAVALAVVALLVARYSRNPNANLVTAPVTIGDVEQTVLATGTLKPVKLVAVGAQASGRLVTLNVELGQKIKAGDLIGEIDSLTQQNTLRTNEAALRNVRAQRDEKIATLALAEANMARQQVTLAQKASSRADYDSAEATVKQTQAQIAQLDAQIAEAEVAIETARVNLAYTRITAPIDGTVLSIVTQQGQTVNAVQSAPTIVVLGQVETMTVRVEISEADVVKVKPGQNVYFTILGDPDRRFHATLGSIEPAPESIKTDSSFSSTSTTTSSSSSSSSTTSSAIYYNGVFNVANPDGQLMTYMTAEVHILLGEARKVPTIPSSALGNVNPDGSYTVRLLNGASALEKRNVRIGLNNKIRAEVKSGLSEGERVVISTPEEAPKQTVMPPPASSGGP</sequence>
<dbReference type="InterPro" id="IPR006143">
    <property type="entry name" value="RND_pump_MFP"/>
</dbReference>
<dbReference type="InterPro" id="IPR058627">
    <property type="entry name" value="MdtA-like_C"/>
</dbReference>
<dbReference type="Gene3D" id="2.40.420.20">
    <property type="match status" value="1"/>
</dbReference>
<dbReference type="InterPro" id="IPR030190">
    <property type="entry name" value="MacA_alpha-hairpin_sf"/>
</dbReference>
<name>A0ABS5GFC0_9BRAD</name>
<feature type="domain" description="Multidrug resistance protein MdtA-like C-terminal permuted SH3" evidence="10">
    <location>
        <begin position="354"/>
        <end position="410"/>
    </location>
</feature>
<evidence type="ECO:0000256" key="1">
    <source>
        <dbReference type="ARBA" id="ARBA00004196"/>
    </source>
</evidence>
<dbReference type="InterPro" id="IPR058625">
    <property type="entry name" value="MdtA-like_BSH"/>
</dbReference>
<accession>A0ABS5GFC0</accession>
<evidence type="ECO:0000256" key="7">
    <source>
        <dbReference type="SAM" id="Phobius"/>
    </source>
</evidence>
<feature type="region of interest" description="Disordered" evidence="6">
    <location>
        <begin position="401"/>
        <end position="430"/>
    </location>
</feature>
<evidence type="ECO:0000256" key="6">
    <source>
        <dbReference type="SAM" id="MobiDB-lite"/>
    </source>
</evidence>
<feature type="transmembrane region" description="Helical" evidence="7">
    <location>
        <begin position="33"/>
        <end position="51"/>
    </location>
</feature>
<dbReference type="Gene3D" id="2.40.50.100">
    <property type="match status" value="1"/>
</dbReference>
<feature type="coiled-coil region" evidence="5">
    <location>
        <begin position="131"/>
        <end position="203"/>
    </location>
</feature>
<dbReference type="Gene3D" id="6.10.140.1990">
    <property type="match status" value="1"/>
</dbReference>
<evidence type="ECO:0000313" key="11">
    <source>
        <dbReference type="EMBL" id="MBR1140030.1"/>
    </source>
</evidence>
<protein>
    <submittedName>
        <fullName evidence="11">Efflux RND transporter periplasmic adaptor subunit</fullName>
    </submittedName>
</protein>
<evidence type="ECO:0000256" key="5">
    <source>
        <dbReference type="SAM" id="Coils"/>
    </source>
</evidence>
<reference evidence="12" key="1">
    <citation type="journal article" date="2021" name="ISME J.">
        <title>Evolutionary origin and ecological implication of a unique nif island in free-living Bradyrhizobium lineages.</title>
        <authorList>
            <person name="Tao J."/>
        </authorList>
    </citation>
    <scope>NUCLEOTIDE SEQUENCE [LARGE SCALE GENOMIC DNA]</scope>
    <source>
        <strain evidence="12">SZCCT0094</strain>
    </source>
</reference>
<feature type="compositionally biased region" description="Pro residues" evidence="6">
    <location>
        <begin position="1"/>
        <end position="10"/>
    </location>
</feature>
<evidence type="ECO:0000256" key="2">
    <source>
        <dbReference type="ARBA" id="ARBA00009477"/>
    </source>
</evidence>
<dbReference type="NCBIfam" id="TIGR01730">
    <property type="entry name" value="RND_mfp"/>
    <property type="match status" value="1"/>
</dbReference>
<keyword evidence="7" id="KW-1133">Transmembrane helix</keyword>
<feature type="region of interest" description="Disordered" evidence="6">
    <location>
        <begin position="284"/>
        <end position="315"/>
    </location>
</feature>
<dbReference type="PANTHER" id="PTHR30469">
    <property type="entry name" value="MULTIDRUG RESISTANCE PROTEIN MDTA"/>
    <property type="match status" value="1"/>
</dbReference>